<feature type="region of interest" description="Disordered" evidence="7">
    <location>
        <begin position="184"/>
        <end position="267"/>
    </location>
</feature>
<evidence type="ECO:0000313" key="9">
    <source>
        <dbReference type="EMBL" id="VDL22740.1"/>
    </source>
</evidence>
<reference evidence="10 13" key="3">
    <citation type="submission" date="2019-07" db="EMBL/GenBank/DDBJ databases">
        <authorList>
            <person name="Jastrzebski P J."/>
            <person name="Paukszto L."/>
            <person name="Jastrzebski P J."/>
        </authorList>
    </citation>
    <scope>NUCLEOTIDE SEQUENCE [LARGE SCALE GENOMIC DNA]</scope>
    <source>
        <strain evidence="10 13">WMS-il1</strain>
    </source>
</reference>
<dbReference type="GO" id="GO:0006397">
    <property type="term" value="P:mRNA processing"/>
    <property type="evidence" value="ECO:0007669"/>
    <property type="project" value="UniProtKB-KW"/>
</dbReference>
<dbReference type="Gene3D" id="6.10.140.420">
    <property type="match status" value="1"/>
</dbReference>
<reference evidence="9 12" key="2">
    <citation type="submission" date="2018-11" db="EMBL/GenBank/DDBJ databases">
        <authorList>
            <consortium name="Pathogen Informatics"/>
        </authorList>
    </citation>
    <scope>NUCLEOTIDE SEQUENCE [LARGE SCALE GENOMIC DNA]</scope>
</reference>
<dbReference type="Proteomes" id="UP000274504">
    <property type="component" value="Unassembled WGS sequence"/>
</dbReference>
<dbReference type="EMBL" id="CABIJS010000255">
    <property type="protein sequence ID" value="VUZ47702.1"/>
    <property type="molecule type" value="Genomic_DNA"/>
</dbReference>
<proteinExistence type="inferred from homology"/>
<dbReference type="PANTHER" id="PTHR36562:SF5">
    <property type="entry name" value="SERINE_ARGININE REPETITIVE MATRIX 2"/>
    <property type="match status" value="1"/>
</dbReference>
<keyword evidence="6" id="KW-0539">Nucleus</keyword>
<dbReference type="GO" id="GO:0005681">
    <property type="term" value="C:spliceosomal complex"/>
    <property type="evidence" value="ECO:0007669"/>
    <property type="project" value="UniProtKB-KW"/>
</dbReference>
<gene>
    <name evidence="9" type="ORF">HDID_LOCUS2833</name>
    <name evidence="11" type="ORF">WMSIL1_LOCUS7195</name>
    <name evidence="10" type="ORF">WMSIL1_LOCUS7202</name>
</gene>
<keyword evidence="4" id="KW-0747">Spliceosome</keyword>
<evidence type="ECO:0000259" key="8">
    <source>
        <dbReference type="SMART" id="SM01115"/>
    </source>
</evidence>
<keyword evidence="13" id="KW-1185">Reference proteome</keyword>
<dbReference type="InterPro" id="IPR051372">
    <property type="entry name" value="CWC21"/>
</dbReference>
<keyword evidence="3" id="KW-0507">mRNA processing</keyword>
<dbReference type="EMBL" id="CABIJS010000255">
    <property type="protein sequence ID" value="VUZ47701.1"/>
    <property type="molecule type" value="Genomic_DNA"/>
</dbReference>
<dbReference type="EMBL" id="UYSG01000753">
    <property type="protein sequence ID" value="VDL22740.1"/>
    <property type="molecule type" value="Genomic_DNA"/>
</dbReference>
<dbReference type="InterPro" id="IPR013170">
    <property type="entry name" value="mRNA_splic_Cwf21_dom"/>
</dbReference>
<comment type="subcellular location">
    <subcellularLocation>
        <location evidence="1">Nucleus</location>
    </subcellularLocation>
</comment>
<accession>A0A0R3SDQ2</accession>
<dbReference type="WBParaSite" id="HDID_0000283501-mRNA-1">
    <property type="protein sequence ID" value="HDID_0000283501-mRNA-1"/>
    <property type="gene ID" value="HDID_0000283501"/>
</dbReference>
<organism evidence="14">
    <name type="scientific">Hymenolepis diminuta</name>
    <name type="common">Rat tapeworm</name>
    <dbReference type="NCBI Taxonomy" id="6216"/>
    <lineage>
        <taxon>Eukaryota</taxon>
        <taxon>Metazoa</taxon>
        <taxon>Spiralia</taxon>
        <taxon>Lophotrochozoa</taxon>
        <taxon>Platyhelminthes</taxon>
        <taxon>Cestoda</taxon>
        <taxon>Eucestoda</taxon>
        <taxon>Cyclophyllidea</taxon>
        <taxon>Hymenolepididae</taxon>
        <taxon>Hymenolepis</taxon>
    </lineage>
</organism>
<dbReference type="STRING" id="6216.A0A0R3SDQ2"/>
<evidence type="ECO:0000256" key="5">
    <source>
        <dbReference type="ARBA" id="ARBA00023187"/>
    </source>
</evidence>
<evidence type="ECO:0000256" key="1">
    <source>
        <dbReference type="ARBA" id="ARBA00004123"/>
    </source>
</evidence>
<reference evidence="14" key="1">
    <citation type="submission" date="2017-02" db="UniProtKB">
        <authorList>
            <consortium name="WormBaseParasite"/>
        </authorList>
    </citation>
    <scope>IDENTIFICATION</scope>
</reference>
<evidence type="ECO:0000256" key="4">
    <source>
        <dbReference type="ARBA" id="ARBA00022728"/>
    </source>
</evidence>
<evidence type="ECO:0000313" key="13">
    <source>
        <dbReference type="Proteomes" id="UP000321570"/>
    </source>
</evidence>
<protein>
    <submittedName>
        <fullName evidence="14">Cwf21 domain-containing protein</fullName>
    </submittedName>
</protein>
<dbReference type="GO" id="GO:0008380">
    <property type="term" value="P:RNA splicing"/>
    <property type="evidence" value="ECO:0007669"/>
    <property type="project" value="UniProtKB-KW"/>
</dbReference>
<dbReference type="PANTHER" id="PTHR36562">
    <property type="entry name" value="SERINE/ARGININE REPETITIVE MATRIX 2"/>
    <property type="match status" value="1"/>
</dbReference>
<feature type="domain" description="CWF21" evidence="8">
    <location>
        <begin position="57"/>
        <end position="102"/>
    </location>
</feature>
<dbReference type="SMART" id="SM01115">
    <property type="entry name" value="cwf21"/>
    <property type="match status" value="1"/>
</dbReference>
<dbReference type="Pfam" id="PF08312">
    <property type="entry name" value="cwf21"/>
    <property type="match status" value="1"/>
</dbReference>
<evidence type="ECO:0000256" key="7">
    <source>
        <dbReference type="SAM" id="MobiDB-lite"/>
    </source>
</evidence>
<evidence type="ECO:0000256" key="3">
    <source>
        <dbReference type="ARBA" id="ARBA00022664"/>
    </source>
</evidence>
<evidence type="ECO:0000256" key="2">
    <source>
        <dbReference type="ARBA" id="ARBA00005954"/>
    </source>
</evidence>
<dbReference type="Proteomes" id="UP000321570">
    <property type="component" value="Unassembled WGS sequence"/>
</dbReference>
<evidence type="ECO:0000313" key="11">
    <source>
        <dbReference type="EMBL" id="VUZ47702.1"/>
    </source>
</evidence>
<feature type="compositionally biased region" description="Basic residues" evidence="7">
    <location>
        <begin position="205"/>
        <end position="232"/>
    </location>
</feature>
<keyword evidence="5" id="KW-0508">mRNA splicing</keyword>
<evidence type="ECO:0000313" key="10">
    <source>
        <dbReference type="EMBL" id="VUZ47701.1"/>
    </source>
</evidence>
<name>A0A0R3SDQ2_HYMDI</name>
<evidence type="ECO:0000313" key="14">
    <source>
        <dbReference type="WBParaSite" id="HDID_0000283501-mRNA-1"/>
    </source>
</evidence>
<dbReference type="CDD" id="cd21373">
    <property type="entry name" value="cwf21_SRRM2-like"/>
    <property type="match status" value="1"/>
</dbReference>
<comment type="similarity">
    <text evidence="2">Belongs to the CWC21 family.</text>
</comment>
<dbReference type="AlphaFoldDB" id="A0A0R3SDQ2"/>
<dbReference type="OrthoDB" id="10267305at2759"/>
<sequence>MYNGIGLPTPRGSGTNGYVQRNLAFLTTYKDKINYKTDEEVKHTDAVPFKEPNKEILMHEKKRKVEVKCLELQMQMEDQGYTEEEVQLKVSALRNDLLSKLTDDVTPKRMDEVFKARPTIIPEVNRLLPKGTHETAAVTILKNNVFKNALGIGDDYEVGTAMQRAEERRRQAEEAKALFEAQQKLKTLKSSSSEEESASDSDEKRKKKRKHKSKKSHKKSHHKKHKRSRKHSGSSEESSSSDSESEENEVKERKRKHRKHCHRDDKA</sequence>
<evidence type="ECO:0000313" key="12">
    <source>
        <dbReference type="Proteomes" id="UP000274504"/>
    </source>
</evidence>
<evidence type="ECO:0000256" key="6">
    <source>
        <dbReference type="ARBA" id="ARBA00023242"/>
    </source>
</evidence>